<dbReference type="RefSeq" id="WP_130431513.1">
    <property type="nucleotide sequence ID" value="NZ_SHKP01000005.1"/>
</dbReference>
<accession>A0A4Q7VWK4</accession>
<evidence type="ECO:0000313" key="1">
    <source>
        <dbReference type="EMBL" id="RZU01101.1"/>
    </source>
</evidence>
<dbReference type="OrthoDB" id="9153776at2"/>
<sequence length="105" mass="11343">MLMLYNSDNFAVVQIDVDADDPTRDAPGDGLSLAVPGGLLEPALRRGGYEIVDKLAGKQLFLEGAMAQEFKLSVEALVETSPSTDEIDAWLGRYSPLAQQPVILH</sequence>
<dbReference type="Proteomes" id="UP000293671">
    <property type="component" value="Unassembled WGS sequence"/>
</dbReference>
<comment type="caution">
    <text evidence="1">The sequence shown here is derived from an EMBL/GenBank/DDBJ whole genome shotgun (WGS) entry which is preliminary data.</text>
</comment>
<keyword evidence="2" id="KW-1185">Reference proteome</keyword>
<evidence type="ECO:0000313" key="2">
    <source>
        <dbReference type="Proteomes" id="UP000293671"/>
    </source>
</evidence>
<dbReference type="InterPro" id="IPR021951">
    <property type="entry name" value="DUF3567"/>
</dbReference>
<organism evidence="1 2">
    <name type="scientific">Rivibacter subsaxonicus</name>
    <dbReference type="NCBI Taxonomy" id="457575"/>
    <lineage>
        <taxon>Bacteria</taxon>
        <taxon>Pseudomonadati</taxon>
        <taxon>Pseudomonadota</taxon>
        <taxon>Betaproteobacteria</taxon>
        <taxon>Burkholderiales</taxon>
        <taxon>Rivibacter</taxon>
    </lineage>
</organism>
<dbReference type="EMBL" id="SHKP01000005">
    <property type="protein sequence ID" value="RZU01101.1"/>
    <property type="molecule type" value="Genomic_DNA"/>
</dbReference>
<proteinExistence type="predicted"/>
<name>A0A4Q7VWK4_9BURK</name>
<reference evidence="1 2" key="1">
    <citation type="submission" date="2019-02" db="EMBL/GenBank/DDBJ databases">
        <title>Genomic Encyclopedia of Type Strains, Phase IV (KMG-IV): sequencing the most valuable type-strain genomes for metagenomic binning, comparative biology and taxonomic classification.</title>
        <authorList>
            <person name="Goeker M."/>
        </authorList>
    </citation>
    <scope>NUCLEOTIDE SEQUENCE [LARGE SCALE GENOMIC DNA]</scope>
    <source>
        <strain evidence="1 2">DSM 19570</strain>
    </source>
</reference>
<protein>
    <submittedName>
        <fullName evidence="1">Uncharacterized protein DUF3567</fullName>
    </submittedName>
</protein>
<dbReference type="Pfam" id="PF12091">
    <property type="entry name" value="DUF3567"/>
    <property type="match status" value="1"/>
</dbReference>
<gene>
    <name evidence="1" type="ORF">EV670_1816</name>
</gene>
<dbReference type="AlphaFoldDB" id="A0A4Q7VWK4"/>